<evidence type="ECO:0000313" key="2">
    <source>
        <dbReference type="Proteomes" id="UP000051254"/>
    </source>
</evidence>
<evidence type="ECO:0000313" key="1">
    <source>
        <dbReference type="EMBL" id="KRG58687.1"/>
    </source>
</evidence>
<protein>
    <submittedName>
        <fullName evidence="1">Uncharacterized protein</fullName>
    </submittedName>
</protein>
<comment type="caution">
    <text evidence="1">The sequence shown here is derived from an EMBL/GenBank/DDBJ whole genome shotgun (WGS) entry which is preliminary data.</text>
</comment>
<dbReference type="Proteomes" id="UP000051254">
    <property type="component" value="Unassembled WGS sequence"/>
</dbReference>
<name>A0A0R0BN57_9GAMM</name>
<dbReference type="STRING" id="266128.ABB25_05875"/>
<dbReference type="EMBL" id="LDJH01000009">
    <property type="protein sequence ID" value="KRG58687.1"/>
    <property type="molecule type" value="Genomic_DNA"/>
</dbReference>
<keyword evidence="2" id="KW-1185">Reference proteome</keyword>
<dbReference type="OrthoDB" id="5194749at2"/>
<dbReference type="AlphaFoldDB" id="A0A0R0BN57"/>
<dbReference type="PATRIC" id="fig|266128.3.peg.2842"/>
<proteinExistence type="predicted"/>
<sequence length="189" mass="20458">MSTEPAAQAPVFTFTARLNARLQPEHAQELFVEPLSAWLQDAGQGDAALGQVGHSPDGEVLYVDLRIALQDESEVATVIVALEELGAPLASTLLLPEGEHDFGRMQGLGLYLDGQNLPEQVYETCDPHEVFEQVSRCIDGLGDVCSFWQGESETALYLYGQDAAAMEQAMAGFLASYPLCQGARLERIA</sequence>
<organism evidence="1 2">
    <name type="scientific">Stenotrophomonas koreensis</name>
    <dbReference type="NCBI Taxonomy" id="266128"/>
    <lineage>
        <taxon>Bacteria</taxon>
        <taxon>Pseudomonadati</taxon>
        <taxon>Pseudomonadota</taxon>
        <taxon>Gammaproteobacteria</taxon>
        <taxon>Lysobacterales</taxon>
        <taxon>Lysobacteraceae</taxon>
        <taxon>Stenotrophomonas</taxon>
    </lineage>
</organism>
<gene>
    <name evidence="1" type="ORF">ABB25_05875</name>
</gene>
<dbReference type="RefSeq" id="WP_057664898.1">
    <property type="nucleotide sequence ID" value="NZ_LDJH01000009.1"/>
</dbReference>
<accession>A0A0R0BN57</accession>
<reference evidence="1 2" key="1">
    <citation type="submission" date="2015-05" db="EMBL/GenBank/DDBJ databases">
        <title>Genome sequencing and analysis of members of genus Stenotrophomonas.</title>
        <authorList>
            <person name="Patil P.P."/>
            <person name="Midha S."/>
            <person name="Patil P.B."/>
        </authorList>
    </citation>
    <scope>NUCLEOTIDE SEQUENCE [LARGE SCALE GENOMIC DNA]</scope>
    <source>
        <strain evidence="1 2">DSM 17805</strain>
    </source>
</reference>